<dbReference type="FunFam" id="3.40.1280.10:FF:000001">
    <property type="entry name" value="tRNA (guanine-N(1)-)-methyltransferase"/>
    <property type="match status" value="1"/>
</dbReference>
<dbReference type="Gene3D" id="3.40.1280.10">
    <property type="match status" value="1"/>
</dbReference>
<evidence type="ECO:0000256" key="8">
    <source>
        <dbReference type="ARBA" id="ARBA00022603"/>
    </source>
</evidence>
<dbReference type="Proteomes" id="UP000620133">
    <property type="component" value="Chromosome"/>
</dbReference>
<evidence type="ECO:0000256" key="2">
    <source>
        <dbReference type="ARBA" id="ARBA00004496"/>
    </source>
</evidence>
<dbReference type="HAMAP" id="MF_00605">
    <property type="entry name" value="TrmD"/>
    <property type="match status" value="1"/>
</dbReference>
<evidence type="ECO:0000256" key="11">
    <source>
        <dbReference type="ARBA" id="ARBA00022694"/>
    </source>
</evidence>
<comment type="subcellular location">
    <subcellularLocation>
        <location evidence="2 15 17">Cytoplasm</location>
    </subcellularLocation>
</comment>
<dbReference type="SUPFAM" id="SSF75217">
    <property type="entry name" value="alpha/beta knot"/>
    <property type="match status" value="1"/>
</dbReference>
<name>A0A7U9TKC2_9MOLU</name>
<dbReference type="EC" id="2.1.1.228" evidence="5 15"/>
<dbReference type="GO" id="GO:0002939">
    <property type="term" value="P:tRNA N1-guanine methylation"/>
    <property type="evidence" value="ECO:0007669"/>
    <property type="project" value="TreeGrafter"/>
</dbReference>
<evidence type="ECO:0000256" key="12">
    <source>
        <dbReference type="ARBA" id="ARBA00029736"/>
    </source>
</evidence>
<sequence length="241" mass="27711">MIIDIITIFPEFFTTFLETSIIKRAIEDDLVEINCHQLRDYSDRKHQKIDDTPYGGGAGMLMQFAPFYEVIKKLKTKDSHIILLSPQGKLFTQSSATTLSQKKHLILLCGHYEGIDARVEELIDEEISIGDYVLTGGEIPAMILSDAIVRLIPNVIAQESYEEDSLQKGWLKYPQYTKPESYQGYDVPEILKSGHHKNIEAWRKKESIKKTYEKRSDLIDQIKLTDEEKNILDELKSKNNS</sequence>
<comment type="function">
    <text evidence="1 15 17">Specifically methylates guanosine-37 in various tRNAs.</text>
</comment>
<dbReference type="RefSeq" id="WP_176239203.1">
    <property type="nucleotide sequence ID" value="NZ_AP024412.1"/>
</dbReference>
<dbReference type="EMBL" id="AP024412">
    <property type="protein sequence ID" value="BCR36552.1"/>
    <property type="molecule type" value="Genomic_DNA"/>
</dbReference>
<keyword evidence="11 15" id="KW-0819">tRNA processing</keyword>
<dbReference type="PANTHER" id="PTHR46417:SF1">
    <property type="entry name" value="TRNA (GUANINE-N(1)-)-METHYLTRANSFERASE"/>
    <property type="match status" value="1"/>
</dbReference>
<dbReference type="KEGG" id="manr:MPAN_014450"/>
<feature type="binding site" evidence="15 16">
    <location>
        <begin position="129"/>
        <end position="134"/>
    </location>
    <ligand>
        <name>S-adenosyl-L-methionine</name>
        <dbReference type="ChEBI" id="CHEBI:59789"/>
    </ligand>
</feature>
<evidence type="ECO:0000256" key="5">
    <source>
        <dbReference type="ARBA" id="ARBA00012807"/>
    </source>
</evidence>
<evidence type="ECO:0000256" key="14">
    <source>
        <dbReference type="ARBA" id="ARBA00047783"/>
    </source>
</evidence>
<evidence type="ECO:0000256" key="3">
    <source>
        <dbReference type="ARBA" id="ARBA00007630"/>
    </source>
</evidence>
<gene>
    <name evidence="15 19" type="primary">trmD</name>
    <name evidence="19" type="ORF">MPAN_014450</name>
</gene>
<evidence type="ECO:0000256" key="6">
    <source>
        <dbReference type="ARBA" id="ARBA00014679"/>
    </source>
</evidence>
<dbReference type="CDD" id="cd18080">
    <property type="entry name" value="TrmD-like"/>
    <property type="match status" value="1"/>
</dbReference>
<dbReference type="InterPro" id="IPR002649">
    <property type="entry name" value="tRNA_m1G_MeTrfase_TrmD"/>
</dbReference>
<dbReference type="InterPro" id="IPR029028">
    <property type="entry name" value="Alpha/beta_knot_MTases"/>
</dbReference>
<dbReference type="Gene3D" id="1.10.1270.20">
    <property type="entry name" value="tRNA(m1g37)methyltransferase, domain 2"/>
    <property type="match status" value="1"/>
</dbReference>
<dbReference type="AlphaFoldDB" id="A0A7U9TKC2"/>
<dbReference type="GO" id="GO:0005829">
    <property type="term" value="C:cytosol"/>
    <property type="evidence" value="ECO:0007669"/>
    <property type="project" value="TreeGrafter"/>
</dbReference>
<organism evidence="19 20">
    <name type="scientific">Mariniplasma anaerobium</name>
    <dbReference type="NCBI Taxonomy" id="2735436"/>
    <lineage>
        <taxon>Bacteria</taxon>
        <taxon>Bacillati</taxon>
        <taxon>Mycoplasmatota</taxon>
        <taxon>Mollicutes</taxon>
        <taxon>Acholeplasmatales</taxon>
        <taxon>Acholeplasmataceae</taxon>
        <taxon>Mariniplasma</taxon>
    </lineage>
</organism>
<dbReference type="Pfam" id="PF01746">
    <property type="entry name" value="tRNA_m1G_MT"/>
    <property type="match status" value="1"/>
</dbReference>
<reference evidence="19" key="1">
    <citation type="submission" date="2021-01" db="EMBL/GenBank/DDBJ databases">
        <title>Draft genome sequence of Acholeplasmataceae bacterium strain Mahy22.</title>
        <authorList>
            <person name="Watanabe M."/>
            <person name="Kojima H."/>
            <person name="Fukui M."/>
        </authorList>
    </citation>
    <scope>NUCLEOTIDE SEQUENCE</scope>
    <source>
        <strain evidence="19">Mahy22</strain>
    </source>
</reference>
<evidence type="ECO:0000256" key="17">
    <source>
        <dbReference type="RuleBase" id="RU003464"/>
    </source>
</evidence>
<keyword evidence="7 15" id="KW-0963">Cytoplasm</keyword>
<feature type="domain" description="tRNA methyltransferase TRMD/TRM10-type" evidence="18">
    <location>
        <begin position="1"/>
        <end position="220"/>
    </location>
</feature>
<comment type="similarity">
    <text evidence="3 15 17">Belongs to the RNA methyltransferase TrmD family.</text>
</comment>
<dbReference type="InterPro" id="IPR029026">
    <property type="entry name" value="tRNA_m1G_MTases_N"/>
</dbReference>
<keyword evidence="10 15" id="KW-0949">S-adenosyl-L-methionine</keyword>
<dbReference type="FunFam" id="1.10.1270.20:FF:000001">
    <property type="entry name" value="tRNA (guanine-N(1)-)-methyltransferase"/>
    <property type="match status" value="1"/>
</dbReference>
<evidence type="ECO:0000256" key="4">
    <source>
        <dbReference type="ARBA" id="ARBA00011738"/>
    </source>
</evidence>
<protein>
    <recommendedName>
        <fullName evidence="6 15">tRNA (guanine-N(1)-)-methyltransferase</fullName>
        <ecNumber evidence="5 15">2.1.1.228</ecNumber>
    </recommendedName>
    <alternativeName>
        <fullName evidence="12 15">M1G-methyltransferase</fullName>
    </alternativeName>
    <alternativeName>
        <fullName evidence="13 15">tRNA [GM37] methyltransferase</fullName>
    </alternativeName>
</protein>
<evidence type="ECO:0000256" key="13">
    <source>
        <dbReference type="ARBA" id="ARBA00033392"/>
    </source>
</evidence>
<dbReference type="PANTHER" id="PTHR46417">
    <property type="entry name" value="TRNA (GUANINE-N(1)-)-METHYLTRANSFERASE"/>
    <property type="match status" value="1"/>
</dbReference>
<keyword evidence="8 15" id="KW-0489">Methyltransferase</keyword>
<comment type="catalytic activity">
    <reaction evidence="14 15 17">
        <text>guanosine(37) in tRNA + S-adenosyl-L-methionine = N(1)-methylguanosine(37) in tRNA + S-adenosyl-L-homocysteine + H(+)</text>
        <dbReference type="Rhea" id="RHEA:36899"/>
        <dbReference type="Rhea" id="RHEA-COMP:10145"/>
        <dbReference type="Rhea" id="RHEA-COMP:10147"/>
        <dbReference type="ChEBI" id="CHEBI:15378"/>
        <dbReference type="ChEBI" id="CHEBI:57856"/>
        <dbReference type="ChEBI" id="CHEBI:59789"/>
        <dbReference type="ChEBI" id="CHEBI:73542"/>
        <dbReference type="ChEBI" id="CHEBI:74269"/>
        <dbReference type="EC" id="2.1.1.228"/>
    </reaction>
</comment>
<evidence type="ECO:0000256" key="15">
    <source>
        <dbReference type="HAMAP-Rule" id="MF_00605"/>
    </source>
</evidence>
<dbReference type="PIRSF" id="PIRSF000386">
    <property type="entry name" value="tRNA_mtase"/>
    <property type="match status" value="1"/>
</dbReference>
<accession>A0A7U9TKC2</accession>
<evidence type="ECO:0000256" key="7">
    <source>
        <dbReference type="ARBA" id="ARBA00022490"/>
    </source>
</evidence>
<dbReference type="NCBIfam" id="NF000648">
    <property type="entry name" value="PRK00026.1"/>
    <property type="match status" value="1"/>
</dbReference>
<dbReference type="GO" id="GO:0052906">
    <property type="term" value="F:tRNA (guanine(37)-N1)-methyltransferase activity"/>
    <property type="evidence" value="ECO:0007669"/>
    <property type="project" value="UniProtKB-UniRule"/>
</dbReference>
<evidence type="ECO:0000256" key="16">
    <source>
        <dbReference type="PIRSR" id="PIRSR000386-1"/>
    </source>
</evidence>
<evidence type="ECO:0000313" key="19">
    <source>
        <dbReference type="EMBL" id="BCR36552.1"/>
    </source>
</evidence>
<dbReference type="InterPro" id="IPR023148">
    <property type="entry name" value="tRNA_m1G_MeTrfase_C_sf"/>
</dbReference>
<evidence type="ECO:0000256" key="1">
    <source>
        <dbReference type="ARBA" id="ARBA00002634"/>
    </source>
</evidence>
<evidence type="ECO:0000259" key="18">
    <source>
        <dbReference type="Pfam" id="PF01746"/>
    </source>
</evidence>
<dbReference type="InterPro" id="IPR016009">
    <property type="entry name" value="tRNA_MeTrfase_TRMD/TRM10"/>
</dbReference>
<comment type="subunit">
    <text evidence="4 15 17">Homodimer.</text>
</comment>
<dbReference type="NCBIfam" id="TIGR00088">
    <property type="entry name" value="trmD"/>
    <property type="match status" value="1"/>
</dbReference>
<proteinExistence type="inferred from homology"/>
<feature type="binding site" evidence="15 16">
    <location>
        <position position="110"/>
    </location>
    <ligand>
        <name>S-adenosyl-L-methionine</name>
        <dbReference type="ChEBI" id="CHEBI:59789"/>
    </ligand>
</feature>
<keyword evidence="20" id="KW-1185">Reference proteome</keyword>
<evidence type="ECO:0000256" key="9">
    <source>
        <dbReference type="ARBA" id="ARBA00022679"/>
    </source>
</evidence>
<keyword evidence="9 15" id="KW-0808">Transferase</keyword>
<evidence type="ECO:0000256" key="10">
    <source>
        <dbReference type="ARBA" id="ARBA00022691"/>
    </source>
</evidence>
<evidence type="ECO:0000313" key="20">
    <source>
        <dbReference type="Proteomes" id="UP000620133"/>
    </source>
</evidence>